<proteinExistence type="predicted"/>
<evidence type="ECO:0000313" key="1">
    <source>
        <dbReference type="EMBL" id="SMY08363.1"/>
    </source>
</evidence>
<reference evidence="1 2" key="1">
    <citation type="submission" date="2017-05" db="EMBL/GenBank/DDBJ databases">
        <authorList>
            <person name="Song R."/>
            <person name="Chenine A.L."/>
            <person name="Ruprecht R.M."/>
        </authorList>
    </citation>
    <scope>NUCLEOTIDE SEQUENCE [LARGE SCALE GENOMIC DNA]</scope>
    <source>
        <strain evidence="1 2">CECT 8899</strain>
    </source>
</reference>
<evidence type="ECO:0000313" key="2">
    <source>
        <dbReference type="Proteomes" id="UP000201613"/>
    </source>
</evidence>
<evidence type="ECO:0008006" key="3">
    <source>
        <dbReference type="Google" id="ProtNLM"/>
    </source>
</evidence>
<dbReference type="Gene3D" id="3.40.50.300">
    <property type="entry name" value="P-loop containing nucleotide triphosphate hydrolases"/>
    <property type="match status" value="1"/>
</dbReference>
<dbReference type="InterPro" id="IPR027417">
    <property type="entry name" value="P-loop_NTPase"/>
</dbReference>
<dbReference type="RefSeq" id="WP_093992545.1">
    <property type="nucleotide sequence ID" value="NZ_FXZK01000004.1"/>
</dbReference>
<dbReference type="Pfam" id="PF13671">
    <property type="entry name" value="AAA_33"/>
    <property type="match status" value="1"/>
</dbReference>
<keyword evidence="2" id="KW-1185">Reference proteome</keyword>
<dbReference type="EMBL" id="FXZK01000004">
    <property type="protein sequence ID" value="SMY08363.1"/>
    <property type="molecule type" value="Genomic_DNA"/>
</dbReference>
<sequence>MSHPRPVLHMMCGKIASGKSTLTAKLGAAEATVVIAEDAWLSALYPGEVTSVADFVRCTGRIRQVVGPHVASLLNAGVSVVLDFQANTVEARQWMRGILDQTGADHQLHHLDVPEAVCLERLRARNAASDHPFAATEAQFHQISKHFVPPQLDEGFNIVLHRITADK</sequence>
<dbReference type="Proteomes" id="UP000201613">
    <property type="component" value="Unassembled WGS sequence"/>
</dbReference>
<protein>
    <recommendedName>
        <fullName evidence="3">Zeta toxin</fullName>
    </recommendedName>
</protein>
<accession>A0A238LFK8</accession>
<dbReference type="SUPFAM" id="SSF52540">
    <property type="entry name" value="P-loop containing nucleoside triphosphate hydrolases"/>
    <property type="match status" value="1"/>
</dbReference>
<organism evidence="1 2">
    <name type="scientific">Flavimaricola marinus</name>
    <dbReference type="NCBI Taxonomy" id="1819565"/>
    <lineage>
        <taxon>Bacteria</taxon>
        <taxon>Pseudomonadati</taxon>
        <taxon>Pseudomonadota</taxon>
        <taxon>Alphaproteobacteria</taxon>
        <taxon>Rhodobacterales</taxon>
        <taxon>Paracoccaceae</taxon>
        <taxon>Flavimaricola</taxon>
    </lineage>
</organism>
<dbReference type="AlphaFoldDB" id="A0A238LFK8"/>
<name>A0A238LFK8_9RHOB</name>
<gene>
    <name evidence="1" type="ORF">LOM8899_02514</name>
</gene>
<dbReference type="OrthoDB" id="531205at2"/>